<accession>A0A2J8AI89</accession>
<keyword evidence="3" id="KW-1185">Reference proteome</keyword>
<keyword evidence="1" id="KW-0812">Transmembrane</keyword>
<proteinExistence type="predicted"/>
<feature type="transmembrane region" description="Helical" evidence="1">
    <location>
        <begin position="67"/>
        <end position="87"/>
    </location>
</feature>
<gene>
    <name evidence="2" type="ORF">TSOC_000851</name>
</gene>
<name>A0A2J8AI89_9CHLO</name>
<dbReference type="Proteomes" id="UP000236333">
    <property type="component" value="Unassembled WGS sequence"/>
</dbReference>
<organism evidence="2 3">
    <name type="scientific">Tetrabaena socialis</name>
    <dbReference type="NCBI Taxonomy" id="47790"/>
    <lineage>
        <taxon>Eukaryota</taxon>
        <taxon>Viridiplantae</taxon>
        <taxon>Chlorophyta</taxon>
        <taxon>core chlorophytes</taxon>
        <taxon>Chlorophyceae</taxon>
        <taxon>CS clade</taxon>
        <taxon>Chlamydomonadales</taxon>
        <taxon>Tetrabaenaceae</taxon>
        <taxon>Tetrabaena</taxon>
    </lineage>
</organism>
<evidence type="ECO:0000313" key="2">
    <source>
        <dbReference type="EMBL" id="PNH12232.1"/>
    </source>
</evidence>
<dbReference type="AlphaFoldDB" id="A0A2J8AI89"/>
<keyword evidence="1" id="KW-0472">Membrane</keyword>
<keyword evidence="1" id="KW-1133">Transmembrane helix</keyword>
<protein>
    <submittedName>
        <fullName evidence="2">Uncharacterized protein</fullName>
    </submittedName>
</protein>
<evidence type="ECO:0000256" key="1">
    <source>
        <dbReference type="SAM" id="Phobius"/>
    </source>
</evidence>
<evidence type="ECO:0000313" key="3">
    <source>
        <dbReference type="Proteomes" id="UP000236333"/>
    </source>
</evidence>
<dbReference type="EMBL" id="PGGS01000012">
    <property type="protein sequence ID" value="PNH12232.1"/>
    <property type="molecule type" value="Genomic_DNA"/>
</dbReference>
<comment type="caution">
    <text evidence="2">The sequence shown here is derived from an EMBL/GenBank/DDBJ whole genome shotgun (WGS) entry which is preliminary data.</text>
</comment>
<sequence>MLRRSARPSAGNTYPSTTPRTMFVMRRTSGCASCGPSKQAPRSVRAPARLAADADAAKTVQQATKDLLGNAVMFLALATGIFGLVVAPAQTQLKDLSVQLKAQQVETDAKLTRIEQLIVAYEPRQARLETSVGLLRESVLKQ</sequence>
<reference evidence="2 3" key="1">
    <citation type="journal article" date="2017" name="Mol. Biol. Evol.">
        <title>The 4-celled Tetrabaena socialis nuclear genome reveals the essential components for genetic control of cell number at the origin of multicellularity in the volvocine lineage.</title>
        <authorList>
            <person name="Featherston J."/>
            <person name="Arakaki Y."/>
            <person name="Hanschen E.R."/>
            <person name="Ferris P.J."/>
            <person name="Michod R.E."/>
            <person name="Olson B.J.S.C."/>
            <person name="Nozaki H."/>
            <person name="Durand P.M."/>
        </authorList>
    </citation>
    <scope>NUCLEOTIDE SEQUENCE [LARGE SCALE GENOMIC DNA]</scope>
    <source>
        <strain evidence="2 3">NIES-571</strain>
    </source>
</reference>